<dbReference type="Gene3D" id="3.30.700.10">
    <property type="entry name" value="Glycoprotein, Type 4 Pilin"/>
    <property type="match status" value="1"/>
</dbReference>
<dbReference type="RefSeq" id="WP_100152735.1">
    <property type="nucleotide sequence ID" value="NZ_MEIL01000029.1"/>
</dbReference>
<keyword evidence="3" id="KW-1003">Cell membrane</keyword>
<feature type="transmembrane region" description="Helical" evidence="11">
    <location>
        <begin position="12"/>
        <end position="34"/>
    </location>
</feature>
<evidence type="ECO:0000259" key="12">
    <source>
        <dbReference type="Pfam" id="PF12019"/>
    </source>
</evidence>
<evidence type="ECO:0000256" key="7">
    <source>
        <dbReference type="ARBA" id="ARBA00022989"/>
    </source>
</evidence>
<evidence type="ECO:0000256" key="3">
    <source>
        <dbReference type="ARBA" id="ARBA00022475"/>
    </source>
</evidence>
<reference evidence="13" key="1">
    <citation type="journal article" date="2017" name="MBio">
        <title>Type VI secretion-mediated competition in the bee gut microbiome.</title>
        <authorList>
            <person name="Steele M.I."/>
            <person name="Kwong W.K."/>
            <person name="Powell J.E."/>
            <person name="Whiteley M."/>
            <person name="Moran N.A."/>
        </authorList>
    </citation>
    <scope>NUCLEOTIDE SEQUENCE [LARGE SCALE GENOMIC DNA]</scope>
    <source>
        <strain evidence="13">WkB273</strain>
    </source>
</reference>
<dbReference type="SUPFAM" id="SSF54523">
    <property type="entry name" value="Pili subunits"/>
    <property type="match status" value="1"/>
</dbReference>
<sequence>MVSSKPSNAGFTLIELLIVIAITAILAAVALPAMNHLVASHRAYNRADQLLAMFQFARAEAIRTNTPVLICPTLIRKNTSTSNTCVNFGDYENGTKWQGFIAFSDNDLDGAYNASKDTSVRTVALNQNYDDNINKIKVKMHWGVCKNGKADCKDEIAESRMLAFMPNGQFGLGNGKNSSNWDIGQSSVALEVTDAKYEDIKRRIIITPSGKPIACYGKSGNDSVSNTQICTSQLFN</sequence>
<dbReference type="NCBIfam" id="TIGR02532">
    <property type="entry name" value="IV_pilin_GFxxxE"/>
    <property type="match status" value="1"/>
</dbReference>
<dbReference type="InterPro" id="IPR012902">
    <property type="entry name" value="N_methyl_site"/>
</dbReference>
<dbReference type="Proteomes" id="UP000230202">
    <property type="component" value="Unassembled WGS sequence"/>
</dbReference>
<accession>A0A2N9X653</accession>
<feature type="domain" description="General secretion pathway GspH" evidence="12">
    <location>
        <begin position="47"/>
        <end position="126"/>
    </location>
</feature>
<evidence type="ECO:0000256" key="10">
    <source>
        <dbReference type="ARBA" id="ARBA00030775"/>
    </source>
</evidence>
<gene>
    <name evidence="13" type="ORF">BHC54_09060</name>
</gene>
<evidence type="ECO:0000313" key="14">
    <source>
        <dbReference type="Proteomes" id="UP000230202"/>
    </source>
</evidence>
<evidence type="ECO:0000256" key="6">
    <source>
        <dbReference type="ARBA" id="ARBA00022692"/>
    </source>
</evidence>
<evidence type="ECO:0000256" key="2">
    <source>
        <dbReference type="ARBA" id="ARBA00021549"/>
    </source>
</evidence>
<keyword evidence="14" id="KW-1185">Reference proteome</keyword>
<comment type="similarity">
    <text evidence="9">Belongs to the GSP H family.</text>
</comment>
<proteinExistence type="inferred from homology"/>
<dbReference type="EMBL" id="MEIL01000029">
    <property type="protein sequence ID" value="PIT38656.1"/>
    <property type="molecule type" value="Genomic_DNA"/>
</dbReference>
<evidence type="ECO:0000256" key="11">
    <source>
        <dbReference type="SAM" id="Phobius"/>
    </source>
</evidence>
<protein>
    <recommendedName>
        <fullName evidence="2">Type II secretion system protein H</fullName>
    </recommendedName>
    <alternativeName>
        <fullName evidence="10">General secretion pathway protein H</fullName>
    </alternativeName>
</protein>
<organism evidence="13 14">
    <name type="scientific">Snodgrassella alvi</name>
    <dbReference type="NCBI Taxonomy" id="1196083"/>
    <lineage>
        <taxon>Bacteria</taxon>
        <taxon>Pseudomonadati</taxon>
        <taxon>Pseudomonadota</taxon>
        <taxon>Betaproteobacteria</taxon>
        <taxon>Neisseriales</taxon>
        <taxon>Neisseriaceae</taxon>
        <taxon>Snodgrassella</taxon>
    </lineage>
</organism>
<keyword evidence="6 11" id="KW-0812">Transmembrane</keyword>
<evidence type="ECO:0000256" key="8">
    <source>
        <dbReference type="ARBA" id="ARBA00023136"/>
    </source>
</evidence>
<comment type="caution">
    <text evidence="13">The sequence shown here is derived from an EMBL/GenBank/DDBJ whole genome shotgun (WGS) entry which is preliminary data.</text>
</comment>
<dbReference type="GO" id="GO:0015627">
    <property type="term" value="C:type II protein secretion system complex"/>
    <property type="evidence" value="ECO:0007669"/>
    <property type="project" value="InterPro"/>
</dbReference>
<keyword evidence="5" id="KW-0997">Cell inner membrane</keyword>
<keyword evidence="8 11" id="KW-0472">Membrane</keyword>
<evidence type="ECO:0000256" key="4">
    <source>
        <dbReference type="ARBA" id="ARBA00022481"/>
    </source>
</evidence>
<dbReference type="InterPro" id="IPR045584">
    <property type="entry name" value="Pilin-like"/>
</dbReference>
<evidence type="ECO:0000256" key="1">
    <source>
        <dbReference type="ARBA" id="ARBA00004377"/>
    </source>
</evidence>
<dbReference type="GO" id="GO:0015628">
    <property type="term" value="P:protein secretion by the type II secretion system"/>
    <property type="evidence" value="ECO:0007669"/>
    <property type="project" value="InterPro"/>
</dbReference>
<keyword evidence="4" id="KW-0488">Methylation</keyword>
<keyword evidence="7 11" id="KW-1133">Transmembrane helix</keyword>
<dbReference type="GO" id="GO:0005886">
    <property type="term" value="C:plasma membrane"/>
    <property type="evidence" value="ECO:0007669"/>
    <property type="project" value="UniProtKB-SubCell"/>
</dbReference>
<dbReference type="PROSITE" id="PS00409">
    <property type="entry name" value="PROKAR_NTER_METHYL"/>
    <property type="match status" value="1"/>
</dbReference>
<dbReference type="Pfam" id="PF12019">
    <property type="entry name" value="GspH"/>
    <property type="match status" value="1"/>
</dbReference>
<evidence type="ECO:0000256" key="9">
    <source>
        <dbReference type="ARBA" id="ARBA00025772"/>
    </source>
</evidence>
<comment type="subcellular location">
    <subcellularLocation>
        <location evidence="1">Cell inner membrane</location>
        <topology evidence="1">Single-pass membrane protein</topology>
    </subcellularLocation>
</comment>
<evidence type="ECO:0000313" key="13">
    <source>
        <dbReference type="EMBL" id="PIT38656.1"/>
    </source>
</evidence>
<dbReference type="Pfam" id="PF07963">
    <property type="entry name" value="N_methyl"/>
    <property type="match status" value="1"/>
</dbReference>
<dbReference type="AlphaFoldDB" id="A0A2N9X653"/>
<dbReference type="InterPro" id="IPR022346">
    <property type="entry name" value="T2SS_GspH"/>
</dbReference>
<name>A0A2N9X653_9NEIS</name>
<evidence type="ECO:0000256" key="5">
    <source>
        <dbReference type="ARBA" id="ARBA00022519"/>
    </source>
</evidence>